<keyword evidence="4" id="KW-0964">Secreted</keyword>
<comment type="catalytic activity">
    <reaction evidence="1 10">
        <text>Endohydrolysis of beta-(1-&gt;4)-linkages between D-glucosamine residues in a partly acetylated chitosan.</text>
        <dbReference type="EC" id="3.2.1.132"/>
    </reaction>
</comment>
<keyword evidence="9 10" id="KW-0624">Polysaccharide degradation</keyword>
<comment type="caution">
    <text evidence="11">The sequence shown here is derived from an EMBL/GenBank/DDBJ whole genome shotgun (WGS) entry which is preliminary data.</text>
</comment>
<evidence type="ECO:0000313" key="11">
    <source>
        <dbReference type="EMBL" id="KAJ5212877.1"/>
    </source>
</evidence>
<evidence type="ECO:0000256" key="7">
    <source>
        <dbReference type="ARBA" id="ARBA00023277"/>
    </source>
</evidence>
<keyword evidence="7" id="KW-0119">Carbohydrate metabolism</keyword>
<dbReference type="Proteomes" id="UP001150942">
    <property type="component" value="Unassembled WGS sequence"/>
</dbReference>
<accession>A0A9W9N446</accession>
<evidence type="ECO:0000256" key="1">
    <source>
        <dbReference type="ARBA" id="ARBA00000405"/>
    </source>
</evidence>
<name>A0A9W9N446_9EURO</name>
<feature type="chain" id="PRO_5041011791" description="Endo-chitosanase" evidence="10">
    <location>
        <begin position="18"/>
        <end position="132"/>
    </location>
</feature>
<keyword evidence="6 10" id="KW-0378">Hydrolase</keyword>
<proteinExistence type="inferred from homology"/>
<reference evidence="11" key="1">
    <citation type="submission" date="2022-11" db="EMBL/GenBank/DDBJ databases">
        <authorList>
            <person name="Petersen C."/>
        </authorList>
    </citation>
    <scope>NUCLEOTIDE SEQUENCE</scope>
    <source>
        <strain evidence="11">IBT 20477</strain>
    </source>
</reference>
<evidence type="ECO:0000256" key="4">
    <source>
        <dbReference type="ARBA" id="ARBA00022525"/>
    </source>
</evidence>
<evidence type="ECO:0000256" key="8">
    <source>
        <dbReference type="ARBA" id="ARBA00023295"/>
    </source>
</evidence>
<gene>
    <name evidence="11" type="ORF">N7449_000046</name>
</gene>
<evidence type="ECO:0000256" key="10">
    <source>
        <dbReference type="RuleBase" id="RU361208"/>
    </source>
</evidence>
<organism evidence="11 12">
    <name type="scientific">Penicillium cf. viridicatum</name>
    <dbReference type="NCBI Taxonomy" id="2972119"/>
    <lineage>
        <taxon>Eukaryota</taxon>
        <taxon>Fungi</taxon>
        <taxon>Dikarya</taxon>
        <taxon>Ascomycota</taxon>
        <taxon>Pezizomycotina</taxon>
        <taxon>Eurotiomycetes</taxon>
        <taxon>Eurotiomycetidae</taxon>
        <taxon>Eurotiales</taxon>
        <taxon>Aspergillaceae</taxon>
        <taxon>Penicillium</taxon>
    </lineage>
</organism>
<evidence type="ECO:0000256" key="5">
    <source>
        <dbReference type="ARBA" id="ARBA00022729"/>
    </source>
</evidence>
<evidence type="ECO:0000256" key="9">
    <source>
        <dbReference type="ARBA" id="ARBA00023326"/>
    </source>
</evidence>
<protein>
    <recommendedName>
        <fullName evidence="10">Endo-chitosanase</fullName>
        <ecNumber evidence="10">3.2.1.132</ecNumber>
    </recommendedName>
</protein>
<dbReference type="GO" id="GO:0005576">
    <property type="term" value="C:extracellular region"/>
    <property type="evidence" value="ECO:0007669"/>
    <property type="project" value="UniProtKB-SubCell"/>
</dbReference>
<sequence length="132" mass="14052">MQVLRTLILCSAGLAFAHEVPANLQEIYKSHKAAKCDNLLAKGFSDGSKGTDMGYCSDIDGAIFLHSISKGGAYADMDVDCDGANNSEGGCSNDPSGQAVTAFQNEVKHFGIKDLDANIHPYIVFGNEEHKP</sequence>
<evidence type="ECO:0000256" key="2">
    <source>
        <dbReference type="ARBA" id="ARBA00004613"/>
    </source>
</evidence>
<comment type="subcellular location">
    <subcellularLocation>
        <location evidence="2 10">Secreted</location>
    </subcellularLocation>
</comment>
<dbReference type="AlphaFoldDB" id="A0A9W9N446"/>
<feature type="signal peptide" evidence="10">
    <location>
        <begin position="1"/>
        <end position="17"/>
    </location>
</feature>
<comment type="similarity">
    <text evidence="3 10">Belongs to the glycosyl hydrolase 75 family.</text>
</comment>
<keyword evidence="12" id="KW-1185">Reference proteome</keyword>
<comment type="function">
    <text evidence="10">Chitosanase catalyzing the endo-type cleavage of chitosan, the deacylated form of chitin. Chitosanase may be crucial in the degradation of the deacetylated portion of chitin in the fungal cell wall.</text>
</comment>
<dbReference type="Pfam" id="PF07335">
    <property type="entry name" value="Glyco_hydro_75"/>
    <property type="match status" value="1"/>
</dbReference>
<reference evidence="11" key="2">
    <citation type="journal article" date="2023" name="IMA Fungus">
        <title>Comparative genomic study of the Penicillium genus elucidates a diverse pangenome and 15 lateral gene transfer events.</title>
        <authorList>
            <person name="Petersen C."/>
            <person name="Sorensen T."/>
            <person name="Nielsen M.R."/>
            <person name="Sondergaard T.E."/>
            <person name="Sorensen J.L."/>
            <person name="Fitzpatrick D.A."/>
            <person name="Frisvad J.C."/>
            <person name="Nielsen K.L."/>
        </authorList>
    </citation>
    <scope>NUCLEOTIDE SEQUENCE</scope>
    <source>
        <strain evidence="11">IBT 20477</strain>
    </source>
</reference>
<dbReference type="InterPro" id="IPR009939">
    <property type="entry name" value="Chitosanase_fungal"/>
</dbReference>
<evidence type="ECO:0000256" key="6">
    <source>
        <dbReference type="ARBA" id="ARBA00022801"/>
    </source>
</evidence>
<dbReference type="GO" id="GO:0016977">
    <property type="term" value="F:chitosanase activity"/>
    <property type="evidence" value="ECO:0007669"/>
    <property type="project" value="UniProtKB-EC"/>
</dbReference>
<dbReference type="PANTHER" id="PTHR42061:SF9">
    <property type="entry name" value="ENDO-CHITOSANASE"/>
    <property type="match status" value="1"/>
</dbReference>
<dbReference type="OrthoDB" id="4756206at2759"/>
<dbReference type="PANTHER" id="PTHR42061">
    <property type="entry name" value="ENDO-CHITOSANASE"/>
    <property type="match status" value="1"/>
</dbReference>
<dbReference type="GO" id="GO:0000272">
    <property type="term" value="P:polysaccharide catabolic process"/>
    <property type="evidence" value="ECO:0007669"/>
    <property type="project" value="UniProtKB-KW"/>
</dbReference>
<keyword evidence="5 10" id="KW-0732">Signal</keyword>
<dbReference type="EMBL" id="JAPQKQ010000001">
    <property type="protein sequence ID" value="KAJ5212877.1"/>
    <property type="molecule type" value="Genomic_DNA"/>
</dbReference>
<evidence type="ECO:0000256" key="3">
    <source>
        <dbReference type="ARBA" id="ARBA00007799"/>
    </source>
</evidence>
<evidence type="ECO:0000313" key="12">
    <source>
        <dbReference type="Proteomes" id="UP001150942"/>
    </source>
</evidence>
<keyword evidence="8 10" id="KW-0326">Glycosidase</keyword>
<dbReference type="EC" id="3.2.1.132" evidence="10"/>